<organism evidence="4 5">
    <name type="scientific">Rubroshorea leprosula</name>
    <dbReference type="NCBI Taxonomy" id="152421"/>
    <lineage>
        <taxon>Eukaryota</taxon>
        <taxon>Viridiplantae</taxon>
        <taxon>Streptophyta</taxon>
        <taxon>Embryophyta</taxon>
        <taxon>Tracheophyta</taxon>
        <taxon>Spermatophyta</taxon>
        <taxon>Magnoliopsida</taxon>
        <taxon>eudicotyledons</taxon>
        <taxon>Gunneridae</taxon>
        <taxon>Pentapetalae</taxon>
        <taxon>rosids</taxon>
        <taxon>malvids</taxon>
        <taxon>Malvales</taxon>
        <taxon>Dipterocarpaceae</taxon>
        <taxon>Rubroshorea</taxon>
    </lineage>
</organism>
<dbReference type="Gene3D" id="3.60.10.10">
    <property type="entry name" value="Endonuclease/exonuclease/phosphatase"/>
    <property type="match status" value="1"/>
</dbReference>
<keyword evidence="1" id="KW-0479">Metal-binding</keyword>
<feature type="domain" description="CCHC-type" evidence="3">
    <location>
        <begin position="195"/>
        <end position="209"/>
    </location>
</feature>
<dbReference type="PANTHER" id="PTHR31286">
    <property type="entry name" value="GLYCINE-RICH CELL WALL STRUCTURAL PROTEIN 1.8-LIKE"/>
    <property type="match status" value="1"/>
</dbReference>
<dbReference type="InterPro" id="IPR036691">
    <property type="entry name" value="Endo/exonu/phosph_ase_sf"/>
</dbReference>
<dbReference type="PANTHER" id="PTHR31286:SF165">
    <property type="entry name" value="DUF4283 DOMAIN-CONTAINING PROTEIN"/>
    <property type="match status" value="1"/>
</dbReference>
<evidence type="ECO:0000256" key="1">
    <source>
        <dbReference type="PROSITE-ProRule" id="PRU00047"/>
    </source>
</evidence>
<dbReference type="InterPro" id="IPR040256">
    <property type="entry name" value="At4g02000-like"/>
</dbReference>
<keyword evidence="1" id="KW-0863">Zinc-finger</keyword>
<dbReference type="GO" id="GO:0003676">
    <property type="term" value="F:nucleic acid binding"/>
    <property type="evidence" value="ECO:0007669"/>
    <property type="project" value="InterPro"/>
</dbReference>
<dbReference type="Proteomes" id="UP001054252">
    <property type="component" value="Unassembled WGS sequence"/>
</dbReference>
<proteinExistence type="predicted"/>
<comment type="caution">
    <text evidence="4">The sequence shown here is derived from an EMBL/GenBank/DDBJ whole genome shotgun (WGS) entry which is preliminary data.</text>
</comment>
<dbReference type="Pfam" id="PF14111">
    <property type="entry name" value="DUF4283"/>
    <property type="match status" value="1"/>
</dbReference>
<reference evidence="4 5" key="1">
    <citation type="journal article" date="2021" name="Commun. Biol.">
        <title>The genome of Shorea leprosula (Dipterocarpaceae) highlights the ecological relevance of drought in aseasonal tropical rainforests.</title>
        <authorList>
            <person name="Ng K.K.S."/>
            <person name="Kobayashi M.J."/>
            <person name="Fawcett J.A."/>
            <person name="Hatakeyama M."/>
            <person name="Paape T."/>
            <person name="Ng C.H."/>
            <person name="Ang C.C."/>
            <person name="Tnah L.H."/>
            <person name="Lee C.T."/>
            <person name="Nishiyama T."/>
            <person name="Sese J."/>
            <person name="O'Brien M.J."/>
            <person name="Copetti D."/>
            <person name="Mohd Noor M.I."/>
            <person name="Ong R.C."/>
            <person name="Putra M."/>
            <person name="Sireger I.Z."/>
            <person name="Indrioko S."/>
            <person name="Kosugi Y."/>
            <person name="Izuno A."/>
            <person name="Isagi Y."/>
            <person name="Lee S.L."/>
            <person name="Shimizu K.K."/>
        </authorList>
    </citation>
    <scope>NUCLEOTIDE SEQUENCE [LARGE SCALE GENOMIC DNA]</scope>
    <source>
        <strain evidence="4">214</strain>
    </source>
</reference>
<dbReference type="InterPro" id="IPR001878">
    <property type="entry name" value="Znf_CCHC"/>
</dbReference>
<keyword evidence="1" id="KW-0862">Zinc</keyword>
<evidence type="ECO:0000256" key="2">
    <source>
        <dbReference type="SAM" id="Coils"/>
    </source>
</evidence>
<dbReference type="GO" id="GO:0008270">
    <property type="term" value="F:zinc ion binding"/>
    <property type="evidence" value="ECO:0007669"/>
    <property type="project" value="UniProtKB-KW"/>
</dbReference>
<accession>A0AAV5MKY8</accession>
<feature type="coiled-coil region" evidence="2">
    <location>
        <begin position="592"/>
        <end position="634"/>
    </location>
</feature>
<name>A0AAV5MKY8_9ROSI</name>
<dbReference type="PROSITE" id="PS50158">
    <property type="entry name" value="ZF_CCHC"/>
    <property type="match status" value="1"/>
</dbReference>
<evidence type="ECO:0000259" key="3">
    <source>
        <dbReference type="PROSITE" id="PS50158"/>
    </source>
</evidence>
<dbReference type="AlphaFoldDB" id="A0AAV5MKY8"/>
<protein>
    <recommendedName>
        <fullName evidence="3">CCHC-type domain-containing protein</fullName>
    </recommendedName>
</protein>
<dbReference type="GO" id="GO:0003824">
    <property type="term" value="F:catalytic activity"/>
    <property type="evidence" value="ECO:0007669"/>
    <property type="project" value="InterPro"/>
</dbReference>
<dbReference type="InterPro" id="IPR005135">
    <property type="entry name" value="Endo/exonuclease/phosphatase"/>
</dbReference>
<dbReference type="InterPro" id="IPR025558">
    <property type="entry name" value="DUF4283"/>
</dbReference>
<dbReference type="EMBL" id="BPVZ01000383">
    <property type="protein sequence ID" value="GKV50648.1"/>
    <property type="molecule type" value="Genomic_DNA"/>
</dbReference>
<sequence length="824" mass="93347">MAHSRRNSPRIFAICSPARLDHHTGASSKSSEVLRDKLHAEIQVNHLWGKKGKILVTGMGNGTFLFQIPDSATRDWVLNSKIPWHVRHKILILRKWDPNAVLSKAKPAKMPIWVKVWGVPLSLYTPKGLSYIASVIGRPLSLDKATEQRTRVNFAQICVEVDVEKIHTLPESAPVNLDGNLQEEVSFEYPWLPVKCETCKKEGHTSRDCAKESQSVVVQKQEWRTVSKGKKKEQAIVEEDKGPAQEKDIQIVQAVEPTVLSKSPSLPLVNSFDVLEKSSELAQVSEQPQVDVAPILEPRRVRTASQGVAVAIKALVPKQRQPRKSSNSSGERSLKSYLSQYNADIVCLLETHVQQKNFIMVSGSLLPGWTALNNYEHAKLGRIWVFHRPHIQMSISSMHHQAIHCHVFNSTTAQYLFLSVIYADPYSVDLRQDLWGELVAISQALPNVPWLVGGDFNEIRDLCERSDWQSISCLPKESEVFNKMLNEVEVHDLPTAGSFFTWSNKRNLDPIAKKLDRLMVNQFWFDVFPNTTAEFLPPGCSDHCAGLVDIKIPEETRDRKPFKFFNFWAKHENFLALVKQSWETNSVHGCYMFQLCKKLKALKLVLRKLNREHYSDLQNRLQQEKSKLHIIQADLLASPHDALVSIEQEQAQKVAALQLAEESYFKQKSRIQWLKEGDGNTTYFHKVVKARTCKNTIKELYTLDNKKLTSPSDMQEEAVGFYKGLLGTADRNCSQIETDCLKSLLQYQLPNDMKSSLTQPITAKEIKDVVFNSPTNKAPGPDGFTSEFYKAAWPVVGDLVIKAIQEFFTSGMVLAPDVHSKLIL</sequence>
<evidence type="ECO:0000313" key="5">
    <source>
        <dbReference type="Proteomes" id="UP001054252"/>
    </source>
</evidence>
<evidence type="ECO:0000313" key="4">
    <source>
        <dbReference type="EMBL" id="GKV50648.1"/>
    </source>
</evidence>
<gene>
    <name evidence="4" type="ORF">SLEP1_g57349</name>
</gene>
<keyword evidence="2" id="KW-0175">Coiled coil</keyword>
<keyword evidence="5" id="KW-1185">Reference proteome</keyword>
<dbReference type="Pfam" id="PF03372">
    <property type="entry name" value="Exo_endo_phos"/>
    <property type="match status" value="1"/>
</dbReference>
<dbReference type="SUPFAM" id="SSF56219">
    <property type="entry name" value="DNase I-like"/>
    <property type="match status" value="1"/>
</dbReference>